<gene>
    <name evidence="2" type="ORF">CA13_68060</name>
</gene>
<dbReference type="EMBL" id="SJPJ01000002">
    <property type="protein sequence ID" value="TWT76313.1"/>
    <property type="molecule type" value="Genomic_DNA"/>
</dbReference>
<evidence type="ECO:0000259" key="1">
    <source>
        <dbReference type="Pfam" id="PF13480"/>
    </source>
</evidence>
<dbReference type="SUPFAM" id="SSF55729">
    <property type="entry name" value="Acyl-CoA N-acyltransferases (Nat)"/>
    <property type="match status" value="1"/>
</dbReference>
<dbReference type="RefSeq" id="WP_146404104.1">
    <property type="nucleotide sequence ID" value="NZ_SJPJ01000002.1"/>
</dbReference>
<dbReference type="Gene3D" id="3.40.630.30">
    <property type="match status" value="1"/>
</dbReference>
<keyword evidence="3" id="KW-1185">Reference proteome</keyword>
<dbReference type="Proteomes" id="UP000315010">
    <property type="component" value="Unassembled WGS sequence"/>
</dbReference>
<dbReference type="AlphaFoldDB" id="A0A5C5YN48"/>
<dbReference type="InterPro" id="IPR016181">
    <property type="entry name" value="Acyl_CoA_acyltransferase"/>
</dbReference>
<accession>A0A5C5YN48</accession>
<proteinExistence type="predicted"/>
<dbReference type="InterPro" id="IPR038740">
    <property type="entry name" value="BioF2-like_GNAT_dom"/>
</dbReference>
<evidence type="ECO:0000313" key="2">
    <source>
        <dbReference type="EMBL" id="TWT76313.1"/>
    </source>
</evidence>
<comment type="caution">
    <text evidence="2">The sequence shown here is derived from an EMBL/GenBank/DDBJ whole genome shotgun (WGS) entry which is preliminary data.</text>
</comment>
<name>A0A5C5YN48_9BACT</name>
<protein>
    <recommendedName>
        <fullName evidence="1">BioF2-like acetyltransferase domain-containing protein</fullName>
    </recommendedName>
</protein>
<reference evidence="2 3" key="1">
    <citation type="submission" date="2019-02" db="EMBL/GenBank/DDBJ databases">
        <title>Deep-cultivation of Planctomycetes and their phenomic and genomic characterization uncovers novel biology.</title>
        <authorList>
            <person name="Wiegand S."/>
            <person name="Jogler M."/>
            <person name="Boedeker C."/>
            <person name="Pinto D."/>
            <person name="Vollmers J."/>
            <person name="Rivas-Marin E."/>
            <person name="Kohn T."/>
            <person name="Peeters S.H."/>
            <person name="Heuer A."/>
            <person name="Rast P."/>
            <person name="Oberbeckmann S."/>
            <person name="Bunk B."/>
            <person name="Jeske O."/>
            <person name="Meyerdierks A."/>
            <person name="Storesund J.E."/>
            <person name="Kallscheuer N."/>
            <person name="Luecker S."/>
            <person name="Lage O.M."/>
            <person name="Pohl T."/>
            <person name="Merkel B.J."/>
            <person name="Hornburger P."/>
            <person name="Mueller R.-W."/>
            <person name="Bruemmer F."/>
            <person name="Labrenz M."/>
            <person name="Spormann A.M."/>
            <person name="Op Den Camp H."/>
            <person name="Overmann J."/>
            <person name="Amann R."/>
            <person name="Jetten M.S.M."/>
            <person name="Mascher T."/>
            <person name="Medema M.H."/>
            <person name="Devos D.P."/>
            <person name="Kaster A.-K."/>
            <person name="Ovreas L."/>
            <person name="Rohde M."/>
            <person name="Galperin M.Y."/>
            <person name="Jogler C."/>
        </authorList>
    </citation>
    <scope>NUCLEOTIDE SEQUENCE [LARGE SCALE GENOMIC DNA]</scope>
    <source>
        <strain evidence="2 3">CA13</strain>
    </source>
</reference>
<sequence length="369" mass="41628">MPCGTVSCLTGLSELRSCAGDWDDLWSRSVASSPTCRAEVLACWVERFASDGEFRALVVEDQGRLLAALPLVPKRLGPLLIAGDLPVNDWSQCGDLLLDEATDVDAVLRRLANGFEQLPWSLLWLDGARIESSRWSQLERVFQEAGLAVFSEPRFNVGLLETTTTLQDLEKSWSKNFRKDLRRSARRLSEQGQYELNLHTNIAQADVDSLFQRVLEVDQKTWKAQSGTAIEDSEGLAEYYRCQSRLLAEHGELVIALLEVEGQAIAYEFGWLAKSVYHSFKVGFDERFAKFAPGQFTMYLLIEKLLDRNLAETIDCIGPLSEATSRFRPGSYTVGRMLVANQNLRGRAVLASYKNLMPLVRRWRKRLAN</sequence>
<organism evidence="2 3">
    <name type="scientific">Novipirellula herctigrandis</name>
    <dbReference type="NCBI Taxonomy" id="2527986"/>
    <lineage>
        <taxon>Bacteria</taxon>
        <taxon>Pseudomonadati</taxon>
        <taxon>Planctomycetota</taxon>
        <taxon>Planctomycetia</taxon>
        <taxon>Pirellulales</taxon>
        <taxon>Pirellulaceae</taxon>
        <taxon>Novipirellula</taxon>
    </lineage>
</organism>
<dbReference type="Pfam" id="PF13480">
    <property type="entry name" value="Acetyltransf_6"/>
    <property type="match status" value="1"/>
</dbReference>
<evidence type="ECO:0000313" key="3">
    <source>
        <dbReference type="Proteomes" id="UP000315010"/>
    </source>
</evidence>
<feature type="domain" description="BioF2-like acetyltransferase" evidence="1">
    <location>
        <begin position="175"/>
        <end position="315"/>
    </location>
</feature>
<dbReference type="OrthoDB" id="213519at2"/>